<proteinExistence type="predicted"/>
<organism evidence="2 3">
    <name type="scientific">Demequina activiva</name>
    <dbReference type="NCBI Taxonomy" id="1582364"/>
    <lineage>
        <taxon>Bacteria</taxon>
        <taxon>Bacillati</taxon>
        <taxon>Actinomycetota</taxon>
        <taxon>Actinomycetes</taxon>
        <taxon>Micrococcales</taxon>
        <taxon>Demequinaceae</taxon>
        <taxon>Demequina</taxon>
    </lineage>
</organism>
<keyword evidence="3" id="KW-1185">Reference proteome</keyword>
<dbReference type="CDD" id="cd00757">
    <property type="entry name" value="ThiF_MoeB_HesA_family"/>
    <property type="match status" value="1"/>
</dbReference>
<dbReference type="Gene3D" id="3.40.50.720">
    <property type="entry name" value="NAD(P)-binding Rossmann-like Domain"/>
    <property type="match status" value="1"/>
</dbReference>
<dbReference type="PANTHER" id="PTHR10953:SF102">
    <property type="entry name" value="ADENYLYLTRANSFERASE AND SULFURTRANSFERASE MOCS3"/>
    <property type="match status" value="1"/>
</dbReference>
<dbReference type="Pfam" id="PF00899">
    <property type="entry name" value="ThiF"/>
    <property type="match status" value="1"/>
</dbReference>
<dbReference type="EMBL" id="BONR01000004">
    <property type="protein sequence ID" value="GIG55054.1"/>
    <property type="molecule type" value="Genomic_DNA"/>
</dbReference>
<comment type="caution">
    <text evidence="2">The sequence shown here is derived from an EMBL/GenBank/DDBJ whole genome shotgun (WGS) entry which is preliminary data.</text>
</comment>
<dbReference type="InterPro" id="IPR000594">
    <property type="entry name" value="ThiF_NAD_FAD-bd"/>
</dbReference>
<evidence type="ECO:0000313" key="2">
    <source>
        <dbReference type="EMBL" id="GIG55054.1"/>
    </source>
</evidence>
<dbReference type="PANTHER" id="PTHR10953">
    <property type="entry name" value="UBIQUITIN-ACTIVATING ENZYME E1"/>
    <property type="match status" value="1"/>
</dbReference>
<accession>A0A919Q2X2</accession>
<dbReference type="GO" id="GO:0008641">
    <property type="term" value="F:ubiquitin-like modifier activating enzyme activity"/>
    <property type="evidence" value="ECO:0007669"/>
    <property type="project" value="InterPro"/>
</dbReference>
<dbReference type="Proteomes" id="UP000652354">
    <property type="component" value="Unassembled WGS sequence"/>
</dbReference>
<dbReference type="AlphaFoldDB" id="A0A919Q2X2"/>
<dbReference type="InterPro" id="IPR035985">
    <property type="entry name" value="Ubiquitin-activating_enz"/>
</dbReference>
<dbReference type="InterPro" id="IPR045886">
    <property type="entry name" value="ThiF/MoeB/HesA"/>
</dbReference>
<evidence type="ECO:0000259" key="1">
    <source>
        <dbReference type="Pfam" id="PF00899"/>
    </source>
</evidence>
<dbReference type="RefSeq" id="WP_203656188.1">
    <property type="nucleotide sequence ID" value="NZ_BONR01000004.1"/>
</dbReference>
<dbReference type="SUPFAM" id="SSF69572">
    <property type="entry name" value="Activating enzymes of the ubiquitin-like proteins"/>
    <property type="match status" value="1"/>
</dbReference>
<dbReference type="GO" id="GO:0005737">
    <property type="term" value="C:cytoplasm"/>
    <property type="evidence" value="ECO:0007669"/>
    <property type="project" value="TreeGrafter"/>
</dbReference>
<name>A0A919Q2X2_9MICO</name>
<reference evidence="2" key="1">
    <citation type="submission" date="2021-01" db="EMBL/GenBank/DDBJ databases">
        <title>Whole genome shotgun sequence of Demequina activiva NBRC 110675.</title>
        <authorList>
            <person name="Komaki H."/>
            <person name="Tamura T."/>
        </authorList>
    </citation>
    <scope>NUCLEOTIDE SEQUENCE</scope>
    <source>
        <strain evidence="2">NBRC 110675</strain>
    </source>
</reference>
<evidence type="ECO:0000313" key="3">
    <source>
        <dbReference type="Proteomes" id="UP000652354"/>
    </source>
</evidence>
<protein>
    <recommendedName>
        <fullName evidence="1">THIF-type NAD/FAD binding fold domain-containing protein</fullName>
    </recommendedName>
</protein>
<dbReference type="GO" id="GO:0016779">
    <property type="term" value="F:nucleotidyltransferase activity"/>
    <property type="evidence" value="ECO:0007669"/>
    <property type="project" value="TreeGrafter"/>
</dbReference>
<gene>
    <name evidence="2" type="ORF">Dac01nite_18060</name>
</gene>
<feature type="domain" description="THIF-type NAD/FAD binding fold" evidence="1">
    <location>
        <begin position="16"/>
        <end position="239"/>
    </location>
</feature>
<sequence length="251" mass="26040">MTPSSPESRAPDPFVRQRALTGFGAAGQRALSGASVVLVGVGGLGCPAAQYLAAAGVGRLTLIDSDHVSVTNLHRQILFGPDAVGRPKVHAAVGALRLIAPGVDVRPMLRRVDEHNARELLAGHDVIVDGTDTFAARHVIADAAAELDIPVAWGAVSGWHGQVTVFTRESRMRALFPEQPGEDLDSCEGGAVLGTLCGQVGAALATEALKIVSGTGSTLAGTLAVVDARTGRWREIALAPVREREDGRARA</sequence>
<dbReference type="GO" id="GO:0004792">
    <property type="term" value="F:thiosulfate-cyanide sulfurtransferase activity"/>
    <property type="evidence" value="ECO:0007669"/>
    <property type="project" value="TreeGrafter"/>
</dbReference>